<reference evidence="1" key="1">
    <citation type="submission" date="2022-11" db="EMBL/GenBank/DDBJ databases">
        <title>Centuries of genome instability and evolution in soft-shell clam transmissible cancer (bioRxiv).</title>
        <authorList>
            <person name="Hart S.F.M."/>
            <person name="Yonemitsu M.A."/>
            <person name="Giersch R.M."/>
            <person name="Beal B.F."/>
            <person name="Arriagada G."/>
            <person name="Davis B.W."/>
            <person name="Ostrander E.A."/>
            <person name="Goff S.P."/>
            <person name="Metzger M.J."/>
        </authorList>
    </citation>
    <scope>NUCLEOTIDE SEQUENCE</scope>
    <source>
        <strain evidence="1">MELC-2E11</strain>
        <tissue evidence="1">Siphon/mantle</tissue>
    </source>
</reference>
<dbReference type="EMBL" id="CP111017">
    <property type="protein sequence ID" value="WAR08758.1"/>
    <property type="molecule type" value="Genomic_DNA"/>
</dbReference>
<proteinExistence type="predicted"/>
<dbReference type="Proteomes" id="UP001164746">
    <property type="component" value="Chromosome 6"/>
</dbReference>
<evidence type="ECO:0000313" key="2">
    <source>
        <dbReference type="Proteomes" id="UP001164746"/>
    </source>
</evidence>
<keyword evidence="2" id="KW-1185">Reference proteome</keyword>
<accession>A0ABY7EFF7</accession>
<gene>
    <name evidence="1" type="ORF">MAR_018716</name>
</gene>
<organism evidence="1 2">
    <name type="scientific">Mya arenaria</name>
    <name type="common">Soft-shell clam</name>
    <dbReference type="NCBI Taxonomy" id="6604"/>
    <lineage>
        <taxon>Eukaryota</taxon>
        <taxon>Metazoa</taxon>
        <taxon>Spiralia</taxon>
        <taxon>Lophotrochozoa</taxon>
        <taxon>Mollusca</taxon>
        <taxon>Bivalvia</taxon>
        <taxon>Autobranchia</taxon>
        <taxon>Heteroconchia</taxon>
        <taxon>Euheterodonta</taxon>
        <taxon>Imparidentia</taxon>
        <taxon>Neoheterodontei</taxon>
        <taxon>Myida</taxon>
        <taxon>Myoidea</taxon>
        <taxon>Myidae</taxon>
        <taxon>Mya</taxon>
    </lineage>
</organism>
<sequence length="99" mass="11297">MFLQFISILALLQDAPLNIHKFCTADLSVSYERDCTLDFSIFSVNSLSRLCFVIQYLFFPAEELKVFPALPPTCEVPVFYLLNQLLFGTNDYFSSGNSH</sequence>
<protein>
    <recommendedName>
        <fullName evidence="3">Secreted protein</fullName>
    </recommendedName>
</protein>
<evidence type="ECO:0008006" key="3">
    <source>
        <dbReference type="Google" id="ProtNLM"/>
    </source>
</evidence>
<name>A0ABY7EFF7_MYAAR</name>
<evidence type="ECO:0000313" key="1">
    <source>
        <dbReference type="EMBL" id="WAR08758.1"/>
    </source>
</evidence>